<dbReference type="EMBL" id="JACRWE010000002">
    <property type="protein sequence ID" value="MBC5996337.1"/>
    <property type="molecule type" value="Genomic_DNA"/>
</dbReference>
<evidence type="ECO:0000259" key="2">
    <source>
        <dbReference type="PROSITE" id="PS51677"/>
    </source>
</evidence>
<dbReference type="SUPFAM" id="SSF88713">
    <property type="entry name" value="Glycoside hydrolase/deacetylase"/>
    <property type="match status" value="1"/>
</dbReference>
<keyword evidence="1" id="KW-0472">Membrane</keyword>
<dbReference type="PANTHER" id="PTHR10587:SF78">
    <property type="entry name" value="PEPTIDOGLYCAN-N-ACETYLMURAMIC ACID DEACETYLASE PDAA"/>
    <property type="match status" value="1"/>
</dbReference>
<feature type="transmembrane region" description="Helical" evidence="1">
    <location>
        <begin position="9"/>
        <end position="30"/>
    </location>
</feature>
<gene>
    <name evidence="3" type="primary">pdaA</name>
    <name evidence="3" type="ORF">H8923_06145</name>
</gene>
<protein>
    <submittedName>
        <fullName evidence="3">Delta-lactam-biosynthetic de-N-acetylase</fullName>
    </submittedName>
</protein>
<sequence length="277" mass="32547">MNKKSYKNYYILGIFLLVFSLLIIPNFSLFNKIKTQISSPDLSTHEYSWYFNPREDGKQPTAIQEASFFNKYSSYYVGDPNEKVIYLTFDSGYENGYTNTLLDVLKKHNAKAHFFVVETYIKSNPDIIKRMEKEGHLVCNHSKSHPSMASIHDFDKFKSEIISVEEAYKEVTNKEMPKYFRPPMGKFSEESLKYTQDLGYSSIFWSFAYVDWYNDKQPTHEFAKNKIYSRTHPGAIVLLHSNSKTNSEILDDVLTHWEKEGYRLETLDYLVKNKTKK</sequence>
<dbReference type="InterPro" id="IPR050248">
    <property type="entry name" value="Polysacc_deacetylase_ArnD"/>
</dbReference>
<feature type="domain" description="NodB homology" evidence="2">
    <location>
        <begin position="83"/>
        <end position="265"/>
    </location>
</feature>
<evidence type="ECO:0000313" key="4">
    <source>
        <dbReference type="Proteomes" id="UP000609849"/>
    </source>
</evidence>
<accession>A0ABR7JNJ9</accession>
<dbReference type="InterPro" id="IPR002509">
    <property type="entry name" value="NODB_dom"/>
</dbReference>
<comment type="caution">
    <text evidence="3">The sequence shown here is derived from an EMBL/GenBank/DDBJ whole genome shotgun (WGS) entry which is preliminary data.</text>
</comment>
<dbReference type="PROSITE" id="PS51677">
    <property type="entry name" value="NODB"/>
    <property type="match status" value="1"/>
</dbReference>
<proteinExistence type="predicted"/>
<organism evidence="3 4">
    <name type="scientific">Romboutsia faecis</name>
    <dbReference type="NCBI Taxonomy" id="2764597"/>
    <lineage>
        <taxon>Bacteria</taxon>
        <taxon>Bacillati</taxon>
        <taxon>Bacillota</taxon>
        <taxon>Clostridia</taxon>
        <taxon>Peptostreptococcales</taxon>
        <taxon>Peptostreptococcaceae</taxon>
        <taxon>Romboutsia</taxon>
    </lineage>
</organism>
<dbReference type="Gene3D" id="3.20.20.370">
    <property type="entry name" value="Glycoside hydrolase/deacetylase"/>
    <property type="match status" value="1"/>
</dbReference>
<dbReference type="PANTHER" id="PTHR10587">
    <property type="entry name" value="GLYCOSYL TRANSFERASE-RELATED"/>
    <property type="match status" value="1"/>
</dbReference>
<dbReference type="Proteomes" id="UP000609849">
    <property type="component" value="Unassembled WGS sequence"/>
</dbReference>
<keyword evidence="1" id="KW-0812">Transmembrane</keyword>
<keyword evidence="1" id="KW-1133">Transmembrane helix</keyword>
<dbReference type="InterPro" id="IPR014235">
    <property type="entry name" value="Spore_PdaA"/>
</dbReference>
<evidence type="ECO:0000256" key="1">
    <source>
        <dbReference type="SAM" id="Phobius"/>
    </source>
</evidence>
<keyword evidence="4" id="KW-1185">Reference proteome</keyword>
<evidence type="ECO:0000313" key="3">
    <source>
        <dbReference type="EMBL" id="MBC5996337.1"/>
    </source>
</evidence>
<dbReference type="InterPro" id="IPR011330">
    <property type="entry name" value="Glyco_hydro/deAcase_b/a-brl"/>
</dbReference>
<dbReference type="RefSeq" id="WP_187127861.1">
    <property type="nucleotide sequence ID" value="NZ_JACRWE010000002.1"/>
</dbReference>
<name>A0ABR7JNJ9_9FIRM</name>
<reference evidence="3 4" key="1">
    <citation type="submission" date="2020-08" db="EMBL/GenBank/DDBJ databases">
        <authorList>
            <person name="Liu C."/>
            <person name="Sun Q."/>
        </authorList>
    </citation>
    <scope>NUCLEOTIDE SEQUENCE [LARGE SCALE GENOMIC DNA]</scope>
    <source>
        <strain evidence="3 4">NSJ-18</strain>
    </source>
</reference>
<dbReference type="Pfam" id="PF01522">
    <property type="entry name" value="Polysacc_deac_1"/>
    <property type="match status" value="1"/>
</dbReference>
<dbReference type="NCBIfam" id="TIGR02884">
    <property type="entry name" value="spore_pdaA"/>
    <property type="match status" value="1"/>
</dbReference>
<dbReference type="CDD" id="cd10948">
    <property type="entry name" value="CE4_BsPdaA_like"/>
    <property type="match status" value="1"/>
</dbReference>